<evidence type="ECO:0000313" key="3">
    <source>
        <dbReference type="WormBase" id="C54C6.11"/>
    </source>
</evidence>
<dbReference type="Bgee" id="WBGene00219296">
    <property type="expression patterns" value="Expressed in adult organism and 1 other cell type or tissue"/>
</dbReference>
<protein>
    <submittedName>
        <fullName evidence="1">PALP domain-containing protein</fullName>
    </submittedName>
</protein>
<evidence type="ECO:0000313" key="1">
    <source>
        <dbReference type="EMBL" id="CCE72319.1"/>
    </source>
</evidence>
<dbReference type="KEGG" id="cel:CELE_C54C6.11"/>
<proteinExistence type="predicted"/>
<gene>
    <name evidence="1 3" type="ORF">C54C6.11</name>
    <name evidence="1" type="ORF">CELE_C54C6.11</name>
</gene>
<organism evidence="1 2">
    <name type="scientific">Caenorhabditis elegans</name>
    <dbReference type="NCBI Taxonomy" id="6239"/>
    <lineage>
        <taxon>Eukaryota</taxon>
        <taxon>Metazoa</taxon>
        <taxon>Ecdysozoa</taxon>
        <taxon>Nematoda</taxon>
        <taxon>Chromadorea</taxon>
        <taxon>Rhabditida</taxon>
        <taxon>Rhabditina</taxon>
        <taxon>Rhabditomorpha</taxon>
        <taxon>Rhabditoidea</taxon>
        <taxon>Rhabditidae</taxon>
        <taxon>Peloderinae</taxon>
        <taxon>Caenorhabditis</taxon>
    </lineage>
</organism>
<dbReference type="OrthoDB" id="10461091at2759"/>
<keyword evidence="2" id="KW-1185">Reference proteome</keyword>
<dbReference type="AGR" id="WB:WBGene00219296"/>
<dbReference type="WormBase" id="C54C6.11">
    <property type="protein sequence ID" value="CE46696"/>
    <property type="gene ID" value="WBGene00219296"/>
</dbReference>
<dbReference type="SMR" id="H2L2D2"/>
<dbReference type="InParanoid" id="H2L2D2"/>
<sequence>MDCLPTYSTASKQESTFVVSSEIARILACDLSEAAVIWEDLKKSQNVLEVRKRLEEADVLYPSDGLHTVTRIFQLVQSQQISFTCMNL</sequence>
<dbReference type="AlphaFoldDB" id="H2L2D2"/>
<dbReference type="CTD" id="13188971"/>
<dbReference type="EMBL" id="BX284603">
    <property type="protein sequence ID" value="CCE72319.1"/>
    <property type="molecule type" value="Genomic_DNA"/>
</dbReference>
<dbReference type="HOGENOM" id="CLU_2471108_0_0_1"/>
<accession>H2L2D2</accession>
<dbReference type="Proteomes" id="UP000001940">
    <property type="component" value="Chromosome III"/>
</dbReference>
<reference evidence="1 2" key="1">
    <citation type="journal article" date="1998" name="Science">
        <title>Genome sequence of the nematode C. elegans: a platform for investigating biology.</title>
        <authorList>
            <consortium name="The C. elegans sequencing consortium"/>
            <person name="Sulson J.E."/>
            <person name="Waterston R."/>
        </authorList>
    </citation>
    <scope>NUCLEOTIDE SEQUENCE [LARGE SCALE GENOMIC DNA]</scope>
    <source>
        <strain evidence="1 2">Bristol N2</strain>
    </source>
</reference>
<dbReference type="PaxDb" id="6239-C54C6.11"/>
<name>H2L2D2_CAEEL</name>
<dbReference type="GeneID" id="13188971"/>
<evidence type="ECO:0000313" key="2">
    <source>
        <dbReference type="Proteomes" id="UP000001940"/>
    </source>
</evidence>
<dbReference type="RefSeq" id="NP_001254875.1">
    <property type="nucleotide sequence ID" value="NM_001267946.3"/>
</dbReference>